<organism evidence="1 2">
    <name type="scientific">Violaceomyces palustris</name>
    <dbReference type="NCBI Taxonomy" id="1673888"/>
    <lineage>
        <taxon>Eukaryota</taxon>
        <taxon>Fungi</taxon>
        <taxon>Dikarya</taxon>
        <taxon>Basidiomycota</taxon>
        <taxon>Ustilaginomycotina</taxon>
        <taxon>Ustilaginomycetes</taxon>
        <taxon>Violaceomycetales</taxon>
        <taxon>Violaceomycetaceae</taxon>
        <taxon>Violaceomyces</taxon>
    </lineage>
</organism>
<protein>
    <submittedName>
        <fullName evidence="1">Glycoside hydrolase</fullName>
    </submittedName>
</protein>
<keyword evidence="2" id="KW-1185">Reference proteome</keyword>
<reference evidence="1 2" key="1">
    <citation type="journal article" date="2018" name="Mol. Biol. Evol.">
        <title>Broad Genomic Sampling Reveals a Smut Pathogenic Ancestry of the Fungal Clade Ustilaginomycotina.</title>
        <authorList>
            <person name="Kijpornyongpan T."/>
            <person name="Mondo S.J."/>
            <person name="Barry K."/>
            <person name="Sandor L."/>
            <person name="Lee J."/>
            <person name="Lipzen A."/>
            <person name="Pangilinan J."/>
            <person name="LaButti K."/>
            <person name="Hainaut M."/>
            <person name="Henrissat B."/>
            <person name="Grigoriev I.V."/>
            <person name="Spatafora J.W."/>
            <person name="Aime M.C."/>
        </authorList>
    </citation>
    <scope>NUCLEOTIDE SEQUENCE [LARGE SCALE GENOMIC DNA]</scope>
    <source>
        <strain evidence="1 2">SA 807</strain>
    </source>
</reference>
<dbReference type="Proteomes" id="UP000245626">
    <property type="component" value="Unassembled WGS sequence"/>
</dbReference>
<evidence type="ECO:0000313" key="1">
    <source>
        <dbReference type="EMBL" id="PWN49005.1"/>
    </source>
</evidence>
<name>A0ACD0NTE0_9BASI</name>
<sequence>MSPGSSNLKNYLSTGLVWMMTLISVGWVEAHQRGIPWGCDDRWGENLIGDSMTWYHHWADGNIPQLDKKGMEYVPTCWGPSKFDKWNQRKSEMNRKLPEHLLSFNEPDVQGQATMGPKDAARLWMKEMQPWARKGVKVSTPQLCFDMGWLNQFMSECRKLGCEISFIALHWYGSYQDMDRLKRWVQKVHSTYPGYPIWLTEYGITSSSHPSQWQVTQFHKEAAAWLEGTGYVERAAWLGGFSVDDPPDAYPSALNAYFDASGHLREIGKWAATSSIPGKRKNPSPSTHQQQATSRGGQRGDGERHSSKKKPYKAKHRHHRHSHGRS</sequence>
<gene>
    <name evidence="1" type="ORF">IE53DRAFT_332743</name>
</gene>
<dbReference type="EMBL" id="KZ820111">
    <property type="protein sequence ID" value="PWN49005.1"/>
    <property type="molecule type" value="Genomic_DNA"/>
</dbReference>
<evidence type="ECO:0000313" key="2">
    <source>
        <dbReference type="Proteomes" id="UP000245626"/>
    </source>
</evidence>
<keyword evidence="1" id="KW-0378">Hydrolase</keyword>
<accession>A0ACD0NTE0</accession>
<proteinExistence type="predicted"/>